<evidence type="ECO:0000313" key="4">
    <source>
        <dbReference type="RefSeq" id="XP_013421572.1"/>
    </source>
</evidence>
<protein>
    <submittedName>
        <fullName evidence="3 4">Uncharacterized protein LOC106181670</fullName>
    </submittedName>
</protein>
<dbReference type="Gene3D" id="2.60.120.650">
    <property type="entry name" value="Cupin"/>
    <property type="match status" value="1"/>
</dbReference>
<feature type="domain" description="JmjC" evidence="1">
    <location>
        <begin position="164"/>
        <end position="318"/>
    </location>
</feature>
<reference evidence="3 4" key="1">
    <citation type="submission" date="2025-04" db="UniProtKB">
        <authorList>
            <consortium name="RefSeq"/>
        </authorList>
    </citation>
    <scope>IDENTIFICATION</scope>
    <source>
        <tissue evidence="3 4">Gonads</tissue>
    </source>
</reference>
<dbReference type="InterPro" id="IPR041667">
    <property type="entry name" value="Cupin_8"/>
</dbReference>
<dbReference type="RefSeq" id="XP_013421572.1">
    <property type="nucleotide sequence ID" value="XM_013566118.1"/>
</dbReference>
<proteinExistence type="predicted"/>
<dbReference type="RefSeq" id="XP_013421571.1">
    <property type="nucleotide sequence ID" value="XM_013566117.1"/>
</dbReference>
<dbReference type="InterPro" id="IPR018170">
    <property type="entry name" value="Aldo/ket_reductase_CS"/>
</dbReference>
<dbReference type="Pfam" id="PF00248">
    <property type="entry name" value="Aldo_ket_red"/>
    <property type="match status" value="1"/>
</dbReference>
<accession>A0A1S3KH75</accession>
<dbReference type="OrthoDB" id="416253at2759"/>
<dbReference type="SUPFAM" id="SSF51430">
    <property type="entry name" value="NAD(P)-linked oxidoreductase"/>
    <property type="match status" value="1"/>
</dbReference>
<keyword evidence="2" id="KW-1185">Reference proteome</keyword>
<dbReference type="GO" id="GO:0016491">
    <property type="term" value="F:oxidoreductase activity"/>
    <property type="evidence" value="ECO:0007669"/>
    <property type="project" value="InterPro"/>
</dbReference>
<dbReference type="CDD" id="cd19071">
    <property type="entry name" value="AKR_AKR1-5-like"/>
    <property type="match status" value="1"/>
</dbReference>
<dbReference type="Proteomes" id="UP000085678">
    <property type="component" value="Unplaced"/>
</dbReference>
<evidence type="ECO:0000313" key="3">
    <source>
        <dbReference type="RefSeq" id="XP_013421571.1"/>
    </source>
</evidence>
<dbReference type="PROSITE" id="PS51184">
    <property type="entry name" value="JMJC"/>
    <property type="match status" value="1"/>
</dbReference>
<dbReference type="Gene3D" id="3.20.20.100">
    <property type="entry name" value="NADP-dependent oxidoreductase domain"/>
    <property type="match status" value="1"/>
</dbReference>
<dbReference type="InterPro" id="IPR036812">
    <property type="entry name" value="NAD(P)_OxRdtase_dom_sf"/>
</dbReference>
<dbReference type="InterPro" id="IPR023210">
    <property type="entry name" value="NADP_OxRdtase_dom"/>
</dbReference>
<dbReference type="GeneID" id="106181670"/>
<dbReference type="PROSITE" id="PS00062">
    <property type="entry name" value="ALDOKETO_REDUCTASE_2"/>
    <property type="match status" value="1"/>
</dbReference>
<dbReference type="PANTHER" id="PTHR43827:SF8">
    <property type="entry name" value="ALDO_KETO REDUCTASE FAMILY PROTEIN"/>
    <property type="match status" value="1"/>
</dbReference>
<dbReference type="InterPro" id="IPR020471">
    <property type="entry name" value="AKR"/>
</dbReference>
<dbReference type="AlphaFoldDB" id="A0A1S3KH75"/>
<dbReference type="RefSeq" id="XP_013421573.1">
    <property type="nucleotide sequence ID" value="XM_013566119.1"/>
</dbReference>
<evidence type="ECO:0000313" key="2">
    <source>
        <dbReference type="Proteomes" id="UP000085678"/>
    </source>
</evidence>
<name>A0A1S3KH75_LINAN</name>
<evidence type="ECO:0000313" key="5">
    <source>
        <dbReference type="RefSeq" id="XP_013421573.1"/>
    </source>
</evidence>
<sequence>MMFTCSMETRTKLYAGTLPVLLALVLGYFRPDLTQVLPGIHSIWSDGDAGDATQTPPKGHMQKFGLHVDKEKELIVMDHFPSPEDFYRDHMRQSVPLVVRGSLKHWPALEKWKNEDYLREKFGNREFTVMFKKSNDHRHKSHMTMSMTDFLNRYRDEHIYMDATLSPEMTEDLTIPRFLGCDAIMKMMKQFALFFNAGWSSTYIHVDATETLFAQITGQRQWILIPPTHGKYLHTDDFNYHAGISPVEPDAVDLIKFPNISKVDIYNITLYEGDIIYVPEGWYHQVRTMGGPPNMAMAIFVNYLLCSEGGDTSDVAEAATTACIARREATPKEITCKERMEDMPMHEFIAQYSYINPDAIDVALEFESPDGKLRTYNSTLKSGFEMPLLGFGVRGQPTEKAKISTAHALRLQYSLFDTDPDDESEEILGTILASTPDVKREDVFIVVKVHPRNLGREKTIVSVKRSLTRLKTDYIDLVLIKAPSCDGMKFKCEADDNRGTWKESWEALEELNEGGKIRSLGVSNFKMSQLRKLIGFAKFPLSVVQSNFNLYNRKTKLRQFCKDNGIAFMAHGLMGVLETENGTRESPLLSHPKVDLAARKYRTTPGTMLIRWALSQNVTVTPPSTNLDHIAFNRHAIVLDIADSPWAIDMLTKNFPHVD</sequence>
<gene>
    <name evidence="3 4 5" type="primary">LOC106181670</name>
</gene>
<dbReference type="SUPFAM" id="SSF51197">
    <property type="entry name" value="Clavaminate synthase-like"/>
    <property type="match status" value="1"/>
</dbReference>
<dbReference type="InterPro" id="IPR003347">
    <property type="entry name" value="JmjC_dom"/>
</dbReference>
<dbReference type="SMART" id="SM00558">
    <property type="entry name" value="JmjC"/>
    <property type="match status" value="1"/>
</dbReference>
<dbReference type="KEGG" id="lak:106181670"/>
<dbReference type="Pfam" id="PF13621">
    <property type="entry name" value="Cupin_8"/>
    <property type="match status" value="1"/>
</dbReference>
<dbReference type="PRINTS" id="PR00069">
    <property type="entry name" value="ALDKETRDTASE"/>
</dbReference>
<evidence type="ECO:0000259" key="1">
    <source>
        <dbReference type="PROSITE" id="PS51184"/>
    </source>
</evidence>
<organism evidence="2 3">
    <name type="scientific">Lingula anatina</name>
    <name type="common">Brachiopod</name>
    <name type="synonym">Lingula unguis</name>
    <dbReference type="NCBI Taxonomy" id="7574"/>
    <lineage>
        <taxon>Eukaryota</taxon>
        <taxon>Metazoa</taxon>
        <taxon>Spiralia</taxon>
        <taxon>Lophotrochozoa</taxon>
        <taxon>Brachiopoda</taxon>
        <taxon>Linguliformea</taxon>
        <taxon>Lingulata</taxon>
        <taxon>Lingulida</taxon>
        <taxon>Linguloidea</taxon>
        <taxon>Lingulidae</taxon>
        <taxon>Lingula</taxon>
    </lineage>
</organism>
<dbReference type="PANTHER" id="PTHR43827">
    <property type="entry name" value="2,5-DIKETO-D-GLUCONIC ACID REDUCTASE"/>
    <property type="match status" value="1"/>
</dbReference>